<dbReference type="RefSeq" id="WP_241040021.1">
    <property type="nucleotide sequence ID" value="NZ_BAAAJF010000045.1"/>
</dbReference>
<comment type="caution">
    <text evidence="3">The sequence shown here is derived from an EMBL/GenBank/DDBJ whole genome shotgun (WGS) entry which is preliminary data.</text>
</comment>
<organism evidence="3 4">
    <name type="scientific">Pseudonocardia alaniniphila</name>
    <dbReference type="NCBI Taxonomy" id="75291"/>
    <lineage>
        <taxon>Bacteria</taxon>
        <taxon>Bacillati</taxon>
        <taxon>Actinomycetota</taxon>
        <taxon>Actinomycetes</taxon>
        <taxon>Pseudonocardiales</taxon>
        <taxon>Pseudonocardiaceae</taxon>
        <taxon>Pseudonocardia</taxon>
    </lineage>
</organism>
<dbReference type="PANTHER" id="PTHR21666:SF289">
    <property type="entry name" value="L-ALA--D-GLU ENDOPEPTIDASE"/>
    <property type="match status" value="1"/>
</dbReference>
<feature type="domain" description="M23ase beta-sheet core" evidence="2">
    <location>
        <begin position="21"/>
        <end position="116"/>
    </location>
</feature>
<proteinExistence type="predicted"/>
<dbReference type="PANTHER" id="PTHR21666">
    <property type="entry name" value="PEPTIDASE-RELATED"/>
    <property type="match status" value="1"/>
</dbReference>
<evidence type="ECO:0000256" key="1">
    <source>
        <dbReference type="ARBA" id="ARBA00022729"/>
    </source>
</evidence>
<evidence type="ECO:0000313" key="4">
    <source>
        <dbReference type="Proteomes" id="UP001299970"/>
    </source>
</evidence>
<dbReference type="Gene3D" id="2.70.70.10">
    <property type="entry name" value="Glucose Permease (Domain IIA)"/>
    <property type="match status" value="1"/>
</dbReference>
<dbReference type="EMBL" id="JAKXMK010000025">
    <property type="protein sequence ID" value="MCH6169377.1"/>
    <property type="molecule type" value="Genomic_DNA"/>
</dbReference>
<dbReference type="Proteomes" id="UP001299970">
    <property type="component" value="Unassembled WGS sequence"/>
</dbReference>
<protein>
    <submittedName>
        <fullName evidence="3">M23 family metallopeptidase</fullName>
    </submittedName>
</protein>
<dbReference type="InterPro" id="IPR011055">
    <property type="entry name" value="Dup_hybrid_motif"/>
</dbReference>
<dbReference type="InterPro" id="IPR050570">
    <property type="entry name" value="Cell_wall_metabolism_enzyme"/>
</dbReference>
<sequence>MLPAPVVVTPFRAPSHPYGPGHRGVDLGGAPGGPVLAARAGTVVFAGPVGGRDLVSVLHDDGLRTTYEPVVPAVETGAVIRAGEVIGLLQPGHPGCAAQACLHWGVRRDRNEYLDPLVLLRPPRVRLLPVPIPWPDG</sequence>
<name>A0ABS9TLG5_9PSEU</name>
<dbReference type="SUPFAM" id="SSF51261">
    <property type="entry name" value="Duplicated hybrid motif"/>
    <property type="match status" value="1"/>
</dbReference>
<evidence type="ECO:0000313" key="3">
    <source>
        <dbReference type="EMBL" id="MCH6169377.1"/>
    </source>
</evidence>
<gene>
    <name evidence="3" type="ORF">MMF94_27080</name>
</gene>
<keyword evidence="1" id="KW-0732">Signal</keyword>
<accession>A0ABS9TLG5</accession>
<dbReference type="CDD" id="cd12797">
    <property type="entry name" value="M23_peptidase"/>
    <property type="match status" value="1"/>
</dbReference>
<reference evidence="3 4" key="1">
    <citation type="submission" date="2022-03" db="EMBL/GenBank/DDBJ databases">
        <title>Pseudonocardia alaer sp. nov., a novel actinomycete isolated from reed forest soil.</title>
        <authorList>
            <person name="Wang L."/>
        </authorList>
    </citation>
    <scope>NUCLEOTIDE SEQUENCE [LARGE SCALE GENOMIC DNA]</scope>
    <source>
        <strain evidence="3 4">Y-16303</strain>
    </source>
</reference>
<keyword evidence="4" id="KW-1185">Reference proteome</keyword>
<dbReference type="Pfam" id="PF01551">
    <property type="entry name" value="Peptidase_M23"/>
    <property type="match status" value="1"/>
</dbReference>
<dbReference type="InterPro" id="IPR016047">
    <property type="entry name" value="M23ase_b-sheet_dom"/>
</dbReference>
<evidence type="ECO:0000259" key="2">
    <source>
        <dbReference type="Pfam" id="PF01551"/>
    </source>
</evidence>